<name>A0A853CXU6_9MICO</name>
<proteinExistence type="predicted"/>
<dbReference type="RefSeq" id="WP_246312829.1">
    <property type="nucleotide sequence ID" value="NZ_BAABEH010000001.1"/>
</dbReference>
<organism evidence="1 2">
    <name type="scientific">Leifsonia shinshuensis</name>
    <dbReference type="NCBI Taxonomy" id="150026"/>
    <lineage>
        <taxon>Bacteria</taxon>
        <taxon>Bacillati</taxon>
        <taxon>Actinomycetota</taxon>
        <taxon>Actinomycetes</taxon>
        <taxon>Micrococcales</taxon>
        <taxon>Microbacteriaceae</taxon>
        <taxon>Leifsonia</taxon>
    </lineage>
</organism>
<reference evidence="1 2" key="1">
    <citation type="submission" date="2020-07" db="EMBL/GenBank/DDBJ databases">
        <title>Sequencing the genomes of 1000 actinobacteria strains.</title>
        <authorList>
            <person name="Klenk H.-P."/>
        </authorList>
    </citation>
    <scope>NUCLEOTIDE SEQUENCE [LARGE SCALE GENOMIC DNA]</scope>
    <source>
        <strain evidence="1 2">DSM 15165</strain>
    </source>
</reference>
<gene>
    <name evidence="1" type="ORF">HNR13_004243</name>
</gene>
<evidence type="ECO:0000313" key="2">
    <source>
        <dbReference type="Proteomes" id="UP000578352"/>
    </source>
</evidence>
<dbReference type="Proteomes" id="UP000578352">
    <property type="component" value="Unassembled WGS sequence"/>
</dbReference>
<dbReference type="EMBL" id="JACCFL010000001">
    <property type="protein sequence ID" value="NYJ25956.1"/>
    <property type="molecule type" value="Genomic_DNA"/>
</dbReference>
<evidence type="ECO:0008006" key="3">
    <source>
        <dbReference type="Google" id="ProtNLM"/>
    </source>
</evidence>
<comment type="caution">
    <text evidence="1">The sequence shown here is derived from an EMBL/GenBank/DDBJ whole genome shotgun (WGS) entry which is preliminary data.</text>
</comment>
<protein>
    <recommendedName>
        <fullName evidence="3">SRPBCC family protein</fullName>
    </recommendedName>
</protein>
<sequence length="147" mass="16102">MKGPTMSVTRFSLTSALDRDAAMDVLTDFSDARPAAWSSIDHDHFRVHMLGDSWAEVTEGTAQAWERARYEWDRARGTVTITTHDSKVFGPGGGWLFTLTPDAAGTRIDVELTRRPEKFGQKLLAGLLPIVGPSTLKKSFAGPLKAV</sequence>
<dbReference type="AlphaFoldDB" id="A0A853CXU6"/>
<evidence type="ECO:0000313" key="1">
    <source>
        <dbReference type="EMBL" id="NYJ25956.1"/>
    </source>
</evidence>
<accession>A0A853CXU6</accession>